<dbReference type="SUPFAM" id="SSF49842">
    <property type="entry name" value="TNF-like"/>
    <property type="match status" value="1"/>
</dbReference>
<dbReference type="GeneID" id="106074784"/>
<evidence type="ECO:0000313" key="3">
    <source>
        <dbReference type="Proteomes" id="UP001165740"/>
    </source>
</evidence>
<dbReference type="RefSeq" id="XP_055875836.1">
    <property type="nucleotide sequence ID" value="XM_056019861.1"/>
</dbReference>
<keyword evidence="3" id="KW-1185">Reference proteome</keyword>
<dbReference type="AlphaFoldDB" id="A0A9W2ZLK1"/>
<feature type="coiled-coil region" evidence="1">
    <location>
        <begin position="236"/>
        <end position="263"/>
    </location>
</feature>
<feature type="domain" description="C1q" evidence="2">
    <location>
        <begin position="344"/>
        <end position="442"/>
    </location>
</feature>
<dbReference type="OrthoDB" id="6205861at2759"/>
<evidence type="ECO:0000313" key="4">
    <source>
        <dbReference type="RefSeq" id="XP_055875814.1"/>
    </source>
</evidence>
<evidence type="ECO:0000313" key="8">
    <source>
        <dbReference type="RefSeq" id="XP_055875855.1"/>
    </source>
</evidence>
<reference evidence="4 5" key="1">
    <citation type="submission" date="2025-04" db="UniProtKB">
        <authorList>
            <consortium name="RefSeq"/>
        </authorList>
    </citation>
    <scope>IDENTIFICATION</scope>
</reference>
<dbReference type="RefSeq" id="XP_055875855.1">
    <property type="nucleotide sequence ID" value="XM_056019880.1"/>
</dbReference>
<dbReference type="InterPro" id="IPR008983">
    <property type="entry name" value="Tumour_necrosis_fac-like_dom"/>
</dbReference>
<evidence type="ECO:0000256" key="1">
    <source>
        <dbReference type="SAM" id="Coils"/>
    </source>
</evidence>
<dbReference type="InterPro" id="IPR001073">
    <property type="entry name" value="C1q_dom"/>
</dbReference>
<evidence type="ECO:0000313" key="7">
    <source>
        <dbReference type="RefSeq" id="XP_055875844.1"/>
    </source>
</evidence>
<organism evidence="3 4">
    <name type="scientific">Biomphalaria glabrata</name>
    <name type="common">Bloodfluke planorb</name>
    <name type="synonym">Freshwater snail</name>
    <dbReference type="NCBI Taxonomy" id="6526"/>
    <lineage>
        <taxon>Eukaryota</taxon>
        <taxon>Metazoa</taxon>
        <taxon>Spiralia</taxon>
        <taxon>Lophotrochozoa</taxon>
        <taxon>Mollusca</taxon>
        <taxon>Gastropoda</taxon>
        <taxon>Heterobranchia</taxon>
        <taxon>Euthyneura</taxon>
        <taxon>Panpulmonata</taxon>
        <taxon>Hygrophila</taxon>
        <taxon>Lymnaeoidea</taxon>
        <taxon>Planorbidae</taxon>
        <taxon>Biomphalaria</taxon>
    </lineage>
</organism>
<dbReference type="RefSeq" id="XP_055875814.1">
    <property type="nucleotide sequence ID" value="XM_056019839.1"/>
</dbReference>
<name>A0A9W2ZLK1_BIOGL</name>
<gene>
    <name evidence="4 5 6 7 8" type="primary">LOC106074784</name>
</gene>
<dbReference type="Proteomes" id="UP001165740">
    <property type="component" value="Chromosome 1"/>
</dbReference>
<dbReference type="Pfam" id="PF00386">
    <property type="entry name" value="C1q"/>
    <property type="match status" value="1"/>
</dbReference>
<evidence type="ECO:0000313" key="6">
    <source>
        <dbReference type="RefSeq" id="XP_055875836.1"/>
    </source>
</evidence>
<proteinExistence type="predicted"/>
<keyword evidence="1" id="KW-0175">Coiled coil</keyword>
<evidence type="ECO:0000259" key="2">
    <source>
        <dbReference type="Pfam" id="PF00386"/>
    </source>
</evidence>
<dbReference type="RefSeq" id="XP_055875825.1">
    <property type="nucleotide sequence ID" value="XM_056019850.1"/>
</dbReference>
<dbReference type="RefSeq" id="XP_055875844.1">
    <property type="nucleotide sequence ID" value="XM_056019869.1"/>
</dbReference>
<sequence>MRPARQLKVITSQLEVLEDMKIQFENLLATINNILQKGFKWIDDESNELSFMELNQLLTNGTSECLTKCLIIANGSDESGQNLTKQTESEEPVLLLSTSCSSSHTKEDRDFHKLKEEISEIEKSHLKKFKIVNQKLASIEKETTDTVLKDIDTRNNLKFEEIMKELHSASDFMSHLQSQNEILANSVKEKTVEINDMRQTLNDIKVHSVTTSNINSSNAQTYEGLSLKLSDNTKLIEAVQSLNESLSAKLNAVECNFNSLSAEVDSIKRSAVDIDATGTTQLPVEQTLIDTAGKSDVNFPAYFGEPDETEDDDDDDDYLDAPAVGFNACVSEESATFDLVKNEILTCFTSVTEDIQDNFDSESGIFTVPFDGLYLCGLFIDIITFVQHDLEFCIYVRETDGTETVIAHCHCRQRNITVSDVVIKQLRENDELFVSSNHSCKKLKFSNYSHFMCALIKD</sequence>
<protein>
    <submittedName>
        <fullName evidence="4 5">Uncharacterized protein LOC106074784</fullName>
    </submittedName>
</protein>
<dbReference type="Gene3D" id="2.60.120.40">
    <property type="match status" value="1"/>
</dbReference>
<accession>A0A9W2ZLK1</accession>
<evidence type="ECO:0000313" key="5">
    <source>
        <dbReference type="RefSeq" id="XP_055875825.1"/>
    </source>
</evidence>